<dbReference type="NCBIfam" id="TIGR00199">
    <property type="entry name" value="PncC_domain"/>
    <property type="match status" value="1"/>
</dbReference>
<protein>
    <submittedName>
        <fullName evidence="2">CinA family protein</fullName>
    </submittedName>
</protein>
<feature type="domain" description="CinA C-terminal" evidence="1">
    <location>
        <begin position="9"/>
        <end position="159"/>
    </location>
</feature>
<comment type="caution">
    <text evidence="2">The sequence shown here is derived from an EMBL/GenBank/DDBJ whole genome shotgun (WGS) entry which is preliminary data.</text>
</comment>
<accession>A0ABX2APG3</accession>
<sequence>MNFENKVTSREISQLLWEREETVGTAESCTGGRIAEAIISVPGASKYFKGGVISYTDDVKASLLGVDKKLLEEKTAVCEEVVVAMVKGACRTLDTTYAIASTGVAGPGGGTKDTPVGMIWVACGTEDEVVTYLLTEDNGRDVNLSFATNKAMQMFLEYLQSKEDKVKEEADTKMV</sequence>
<evidence type="ECO:0000313" key="2">
    <source>
        <dbReference type="EMBL" id="NPD92848.1"/>
    </source>
</evidence>
<gene>
    <name evidence="2" type="ORF">HPS56_10940</name>
</gene>
<dbReference type="RefSeq" id="WP_172276397.1">
    <property type="nucleotide sequence ID" value="NZ_CASGMU010000011.1"/>
</dbReference>
<dbReference type="Proteomes" id="UP000714420">
    <property type="component" value="Unassembled WGS sequence"/>
</dbReference>
<keyword evidence="3" id="KW-1185">Reference proteome</keyword>
<evidence type="ECO:0000259" key="1">
    <source>
        <dbReference type="Pfam" id="PF02464"/>
    </source>
</evidence>
<dbReference type="InterPro" id="IPR036653">
    <property type="entry name" value="CinA-like_C"/>
</dbReference>
<dbReference type="Pfam" id="PF02464">
    <property type="entry name" value="CinA"/>
    <property type="match status" value="1"/>
</dbReference>
<dbReference type="Gene3D" id="3.90.950.20">
    <property type="entry name" value="CinA-like"/>
    <property type="match status" value="1"/>
</dbReference>
<dbReference type="EMBL" id="JABKKF010000011">
    <property type="protein sequence ID" value="NPD92848.1"/>
    <property type="molecule type" value="Genomic_DNA"/>
</dbReference>
<organism evidence="2 3">
    <name type="scientific">Xylanibacter muris</name>
    <dbReference type="NCBI Taxonomy" id="2736290"/>
    <lineage>
        <taxon>Bacteria</taxon>
        <taxon>Pseudomonadati</taxon>
        <taxon>Bacteroidota</taxon>
        <taxon>Bacteroidia</taxon>
        <taxon>Bacteroidales</taxon>
        <taxon>Prevotellaceae</taxon>
        <taxon>Xylanibacter</taxon>
    </lineage>
</organism>
<dbReference type="SUPFAM" id="SSF142433">
    <property type="entry name" value="CinA-like"/>
    <property type="match status" value="1"/>
</dbReference>
<dbReference type="InterPro" id="IPR008136">
    <property type="entry name" value="CinA_C"/>
</dbReference>
<name>A0ABX2APG3_9BACT</name>
<evidence type="ECO:0000313" key="3">
    <source>
        <dbReference type="Proteomes" id="UP000714420"/>
    </source>
</evidence>
<proteinExistence type="predicted"/>
<reference evidence="2 3" key="1">
    <citation type="submission" date="2020-05" db="EMBL/GenBank/DDBJ databases">
        <title>Distinct polysaccharide utilization as determinants for interspecies competition between intestinal Prevotella spp.</title>
        <authorList>
            <person name="Galvez E.J.C."/>
            <person name="Iljazovic A."/>
            <person name="Strowig T."/>
        </authorList>
    </citation>
    <scope>NUCLEOTIDE SEQUENCE [LARGE SCALE GENOMIC DNA]</scope>
    <source>
        <strain evidence="2 3">PMUR</strain>
    </source>
</reference>